<proteinExistence type="predicted"/>
<dbReference type="EMBL" id="UYRR01015036">
    <property type="protein sequence ID" value="VDK27636.1"/>
    <property type="molecule type" value="Genomic_DNA"/>
</dbReference>
<dbReference type="WBParaSite" id="ASIM_0000694301-mRNA-1">
    <property type="protein sequence ID" value="ASIM_0000694301-mRNA-1"/>
    <property type="gene ID" value="ASIM_0000694301"/>
</dbReference>
<feature type="compositionally biased region" description="Polar residues" evidence="1">
    <location>
        <begin position="32"/>
        <end position="51"/>
    </location>
</feature>
<protein>
    <submittedName>
        <fullName evidence="4">MSP domain-containing protein</fullName>
    </submittedName>
</protein>
<evidence type="ECO:0000256" key="1">
    <source>
        <dbReference type="SAM" id="MobiDB-lite"/>
    </source>
</evidence>
<gene>
    <name evidence="2" type="ORF">ASIM_LOCUS6720</name>
</gene>
<feature type="region of interest" description="Disordered" evidence="1">
    <location>
        <begin position="1"/>
        <end position="81"/>
    </location>
</feature>
<reference evidence="2 3" key="2">
    <citation type="submission" date="2018-11" db="EMBL/GenBank/DDBJ databases">
        <authorList>
            <consortium name="Pathogen Informatics"/>
        </authorList>
    </citation>
    <scope>NUCLEOTIDE SEQUENCE [LARGE SCALE GENOMIC DNA]</scope>
</reference>
<feature type="region of interest" description="Disordered" evidence="1">
    <location>
        <begin position="167"/>
        <end position="203"/>
    </location>
</feature>
<dbReference type="OrthoDB" id="10003415at2759"/>
<accession>A0A0M3JH33</accession>
<evidence type="ECO:0000313" key="4">
    <source>
        <dbReference type="WBParaSite" id="ASIM_0000694301-mRNA-1"/>
    </source>
</evidence>
<dbReference type="AlphaFoldDB" id="A0A0M3JH33"/>
<feature type="compositionally biased region" description="Basic and acidic residues" evidence="1">
    <location>
        <begin position="184"/>
        <end position="193"/>
    </location>
</feature>
<dbReference type="Proteomes" id="UP000267096">
    <property type="component" value="Unassembled WGS sequence"/>
</dbReference>
<feature type="compositionally biased region" description="Low complexity" evidence="1">
    <location>
        <begin position="14"/>
        <end position="31"/>
    </location>
</feature>
<feature type="compositionally biased region" description="Polar residues" evidence="1">
    <location>
        <begin position="1"/>
        <end position="13"/>
    </location>
</feature>
<evidence type="ECO:0000313" key="3">
    <source>
        <dbReference type="Proteomes" id="UP000267096"/>
    </source>
</evidence>
<feature type="compositionally biased region" description="Low complexity" evidence="1">
    <location>
        <begin position="52"/>
        <end position="81"/>
    </location>
</feature>
<sequence>TTRGRSTPSIPTGRTQSTATGTPATTGTRPSNGTVTTKGASTPASTRVTIPSGSTSARTSGTTGTARTSGTTGTARTSGTTTARCAEMQAVDETVSKQITVTPNELPKGENIEFQVTSTRGVSFPKDERTPTIVVQFGTPAEVQSVTIPRDKTPNANVQQFEVTFYGPDGEKINDKPILSNSSPKDDTKKPARLDSTQIPSTTPVSRLEITIVRTTDGESPKGVVLDIQACTEITT</sequence>
<organism evidence="4">
    <name type="scientific">Anisakis simplex</name>
    <name type="common">Herring worm</name>
    <dbReference type="NCBI Taxonomy" id="6269"/>
    <lineage>
        <taxon>Eukaryota</taxon>
        <taxon>Metazoa</taxon>
        <taxon>Ecdysozoa</taxon>
        <taxon>Nematoda</taxon>
        <taxon>Chromadorea</taxon>
        <taxon>Rhabditida</taxon>
        <taxon>Spirurina</taxon>
        <taxon>Ascaridomorpha</taxon>
        <taxon>Ascaridoidea</taxon>
        <taxon>Anisakidae</taxon>
        <taxon>Anisakis</taxon>
        <taxon>Anisakis simplex complex</taxon>
    </lineage>
</organism>
<reference evidence="4" key="1">
    <citation type="submission" date="2017-02" db="UniProtKB">
        <authorList>
            <consortium name="WormBaseParasite"/>
        </authorList>
    </citation>
    <scope>IDENTIFICATION</scope>
</reference>
<name>A0A0M3JH33_ANISI</name>
<evidence type="ECO:0000313" key="2">
    <source>
        <dbReference type="EMBL" id="VDK27636.1"/>
    </source>
</evidence>
<keyword evidence="3" id="KW-1185">Reference proteome</keyword>